<dbReference type="Proteomes" id="UP000826271">
    <property type="component" value="Unassembled WGS sequence"/>
</dbReference>
<dbReference type="GO" id="GO:0016788">
    <property type="term" value="F:hydrolase activity, acting on ester bonds"/>
    <property type="evidence" value="ECO:0007669"/>
    <property type="project" value="InterPro"/>
</dbReference>
<dbReference type="AlphaFoldDB" id="A0AAV6WY21"/>
<evidence type="ECO:0000256" key="2">
    <source>
        <dbReference type="ARBA" id="ARBA00023180"/>
    </source>
</evidence>
<comment type="similarity">
    <text evidence="1">Belongs to the 'GDSL' lipolytic enzyme family.</text>
</comment>
<gene>
    <name evidence="3" type="ORF">BUALT_Bualt10G0054900</name>
</gene>
<dbReference type="Gene3D" id="3.40.50.1110">
    <property type="entry name" value="SGNH hydrolase"/>
    <property type="match status" value="1"/>
</dbReference>
<reference evidence="3" key="1">
    <citation type="submission" date="2019-10" db="EMBL/GenBank/DDBJ databases">
        <authorList>
            <person name="Zhang R."/>
            <person name="Pan Y."/>
            <person name="Wang J."/>
            <person name="Ma R."/>
            <person name="Yu S."/>
        </authorList>
    </citation>
    <scope>NUCLEOTIDE SEQUENCE</scope>
    <source>
        <strain evidence="3">LA-IB0</strain>
        <tissue evidence="3">Leaf</tissue>
    </source>
</reference>
<organism evidence="3 4">
    <name type="scientific">Buddleja alternifolia</name>
    <dbReference type="NCBI Taxonomy" id="168488"/>
    <lineage>
        <taxon>Eukaryota</taxon>
        <taxon>Viridiplantae</taxon>
        <taxon>Streptophyta</taxon>
        <taxon>Embryophyta</taxon>
        <taxon>Tracheophyta</taxon>
        <taxon>Spermatophyta</taxon>
        <taxon>Magnoliopsida</taxon>
        <taxon>eudicotyledons</taxon>
        <taxon>Gunneridae</taxon>
        <taxon>Pentapetalae</taxon>
        <taxon>asterids</taxon>
        <taxon>lamiids</taxon>
        <taxon>Lamiales</taxon>
        <taxon>Scrophulariaceae</taxon>
        <taxon>Buddlejeae</taxon>
        <taxon>Buddleja</taxon>
    </lineage>
</organism>
<dbReference type="InterPro" id="IPR036514">
    <property type="entry name" value="SGNH_hydro_sf"/>
</dbReference>
<dbReference type="PANTHER" id="PTHR22835:SF683">
    <property type="entry name" value="OS05G0506800 PROTEIN"/>
    <property type="match status" value="1"/>
</dbReference>
<dbReference type="InterPro" id="IPR001087">
    <property type="entry name" value="GDSL"/>
</dbReference>
<accession>A0AAV6WY21</accession>
<evidence type="ECO:0000313" key="4">
    <source>
        <dbReference type="Proteomes" id="UP000826271"/>
    </source>
</evidence>
<proteinExistence type="inferred from homology"/>
<dbReference type="Pfam" id="PF00657">
    <property type="entry name" value="Lipase_GDSL"/>
    <property type="match status" value="1"/>
</dbReference>
<dbReference type="PANTHER" id="PTHR22835">
    <property type="entry name" value="ZINC FINGER FYVE DOMAIN CONTAINING PROTEIN"/>
    <property type="match status" value="1"/>
</dbReference>
<keyword evidence="2" id="KW-0325">Glycoprotein</keyword>
<keyword evidence="4" id="KW-1185">Reference proteome</keyword>
<protein>
    <submittedName>
        <fullName evidence="3">Uncharacterized protein</fullName>
    </submittedName>
</protein>
<comment type="caution">
    <text evidence="3">The sequence shown here is derived from an EMBL/GenBank/DDBJ whole genome shotgun (WGS) entry which is preliminary data.</text>
</comment>
<sequence length="369" mass="40327">MKFQVGQQKLLKPCFYSFKIICFFLLIILAGGAASSQNAKCPFQYLYHFGDGFTDIGNSIQRGNVSERNSNPAASWPYGMTTPATDFGLPNITPYLSMNASIDYDGVVFSVSGSPVLGMKYYKSKGINFPTYATPLWIQISWFKKYLNSVCSTNADCIAARLEKSLVLFGHISGNDIGYPLAQGMSMEEVGDNYVHMVIRVTMRYVRMVIEMGAKLIIIPGNAPLGCFPYILTALPSNDSTSYDDLGCLKSVNDLIVSKNKDLQLAISGLSVQYPKVTILYGPNGDLALKACCGIGGKYNYDSTRFCGSPGVPVCPYPNQHIFWDGMHFTDLAFARMETRLIAPALVLLNCTSQSSASMSPITDTVATV</sequence>
<evidence type="ECO:0000313" key="3">
    <source>
        <dbReference type="EMBL" id="KAG8375009.1"/>
    </source>
</evidence>
<name>A0AAV6WY21_9LAMI</name>
<dbReference type="EMBL" id="WHWC01000010">
    <property type="protein sequence ID" value="KAG8375009.1"/>
    <property type="molecule type" value="Genomic_DNA"/>
</dbReference>
<evidence type="ECO:0000256" key="1">
    <source>
        <dbReference type="ARBA" id="ARBA00008668"/>
    </source>
</evidence>